<evidence type="ECO:0000259" key="2">
    <source>
        <dbReference type="PROSITE" id="PS51385"/>
    </source>
</evidence>
<keyword evidence="1 3" id="KW-0812">Transmembrane</keyword>
<reference evidence="3" key="1">
    <citation type="journal article" date="2010" name="Appl. Environ. Microbiol.">
        <title>Partial chromosome sequence of Spiroplasma citri reveals extensive viral invasion and important gene decay.</title>
        <authorList>
            <person name="Carle P."/>
            <person name="Saillard C."/>
            <person name="Carrere N."/>
            <person name="Carrere S."/>
            <person name="Duret S."/>
            <person name="Eveillard S."/>
            <person name="Gaurivaud P."/>
            <person name="Gourgues G."/>
            <person name="Gouzy J."/>
            <person name="Salar P."/>
            <person name="Verdin E."/>
            <person name="Breton M."/>
            <person name="Blanchard A."/>
            <person name="Laigret F."/>
            <person name="Bove J.M."/>
            <person name="Renaudin J."/>
            <person name="Foissac X."/>
        </authorList>
    </citation>
    <scope>NUCLEOTIDE SEQUENCE</scope>
    <source>
        <strain evidence="3">GII3-3X</strain>
    </source>
</reference>
<accession>Q14NM5</accession>
<dbReference type="EMBL" id="AM285305">
    <property type="protein sequence ID" value="CAK98904.1"/>
    <property type="molecule type" value="Genomic_DNA"/>
</dbReference>
<keyword evidence="3" id="KW-0418">Kinase</keyword>
<gene>
    <name evidence="3" type="primary">yxkO</name>
    <name evidence="3" type="ORF">SPICI04_112</name>
</gene>
<keyword evidence="3" id="KW-0808">Transferase</keyword>
<dbReference type="Gene3D" id="3.40.50.10260">
    <property type="entry name" value="YjeF N-terminal domain"/>
    <property type="match status" value="2"/>
</dbReference>
<protein>
    <submittedName>
        <fullName evidence="3">Hypothetical carbohydrate kinase c-terminal truncated transmembrane protein</fullName>
    </submittedName>
</protein>
<keyword evidence="1" id="KW-1133">Transmembrane helix</keyword>
<proteinExistence type="predicted"/>
<evidence type="ECO:0000313" key="3">
    <source>
        <dbReference type="EMBL" id="CAK98904.1"/>
    </source>
</evidence>
<organism evidence="3">
    <name type="scientific">Spiroplasma citri</name>
    <dbReference type="NCBI Taxonomy" id="2133"/>
    <lineage>
        <taxon>Bacteria</taxon>
        <taxon>Bacillati</taxon>
        <taxon>Mycoplasmatota</taxon>
        <taxon>Mollicutes</taxon>
        <taxon>Entomoplasmatales</taxon>
        <taxon>Spiroplasmataceae</taxon>
        <taxon>Spiroplasma</taxon>
    </lineage>
</organism>
<dbReference type="PROSITE" id="PS51385">
    <property type="entry name" value="YJEF_N"/>
    <property type="match status" value="1"/>
</dbReference>
<dbReference type="AlphaFoldDB" id="Q14NM5"/>
<dbReference type="InterPro" id="IPR004443">
    <property type="entry name" value="YjeF_N_dom"/>
</dbReference>
<evidence type="ECO:0000256" key="1">
    <source>
        <dbReference type="SAM" id="Phobius"/>
    </source>
</evidence>
<feature type="domain" description="YjeF N-terminal" evidence="2">
    <location>
        <begin position="10"/>
        <end position="196"/>
    </location>
</feature>
<feature type="transmembrane region" description="Helical" evidence="1">
    <location>
        <begin position="239"/>
        <end position="262"/>
    </location>
</feature>
<dbReference type="SUPFAM" id="SSF64153">
    <property type="entry name" value="YjeF N-terminal domain-like"/>
    <property type="match status" value="1"/>
</dbReference>
<name>Q14NM5_SPICI</name>
<dbReference type="GO" id="GO:0016301">
    <property type="term" value="F:kinase activity"/>
    <property type="evidence" value="ECO:0007669"/>
    <property type="project" value="UniProtKB-KW"/>
</dbReference>
<dbReference type="Pfam" id="PF03853">
    <property type="entry name" value="YjeF_N"/>
    <property type="match status" value="1"/>
</dbReference>
<sequence>MLYISNQQDTKNLENFIFNQFDIPPVKLMAKAAEGLFHHLNLAVHSFLILTNVGNNGWDGFCLAKLINDYDGTKKIHIHICTDKKTFDNAKTPEVGYYYLLVKKLRNVTMTFLDDNIEAVILWTDIIIDCIFKYVLACDIPSGIENDSATIPTIAIKANKTVTFFTYKSAFINYDIILCLGKVVVWQLGFHQQEINSICAKLIDNNLFYTDSVQLHSRSLISHKSIYGNLLIFASSLEYLNAGTLFANMALNAGFGLVIWLYHQNY</sequence>
<dbReference type="InterPro" id="IPR036652">
    <property type="entry name" value="YjeF_N_dom_sf"/>
</dbReference>
<keyword evidence="1" id="KW-0472">Membrane</keyword>